<evidence type="ECO:0000313" key="2">
    <source>
        <dbReference type="EMBL" id="WXA95668.1"/>
    </source>
</evidence>
<dbReference type="PANTHER" id="PTHR38600">
    <property type="entry name" value="TRANSCRIPTIONAL REGULATORY PROTEIN"/>
    <property type="match status" value="1"/>
</dbReference>
<dbReference type="PROSITE" id="PS50987">
    <property type="entry name" value="HTH_ARSR_2"/>
    <property type="match status" value="1"/>
</dbReference>
<dbReference type="NCBIfam" id="NF033788">
    <property type="entry name" value="HTH_metalloreg"/>
    <property type="match status" value="1"/>
</dbReference>
<dbReference type="InterPro" id="IPR036390">
    <property type="entry name" value="WH_DNA-bd_sf"/>
</dbReference>
<proteinExistence type="predicted"/>
<dbReference type="Pfam" id="PF12840">
    <property type="entry name" value="HTH_20"/>
    <property type="match status" value="1"/>
</dbReference>
<organism evidence="2 3">
    <name type="scientific">Pendulispora brunnea</name>
    <dbReference type="NCBI Taxonomy" id="2905690"/>
    <lineage>
        <taxon>Bacteria</taxon>
        <taxon>Pseudomonadati</taxon>
        <taxon>Myxococcota</taxon>
        <taxon>Myxococcia</taxon>
        <taxon>Myxococcales</taxon>
        <taxon>Sorangiineae</taxon>
        <taxon>Pendulisporaceae</taxon>
        <taxon>Pendulispora</taxon>
    </lineage>
</organism>
<dbReference type="EMBL" id="CP089982">
    <property type="protein sequence ID" value="WXA95668.1"/>
    <property type="molecule type" value="Genomic_DNA"/>
</dbReference>
<name>A0ABZ2KAG1_9BACT</name>
<evidence type="ECO:0000259" key="1">
    <source>
        <dbReference type="PROSITE" id="PS50987"/>
    </source>
</evidence>
<dbReference type="SMART" id="SM00418">
    <property type="entry name" value="HTH_ARSR"/>
    <property type="match status" value="1"/>
</dbReference>
<protein>
    <submittedName>
        <fullName evidence="2">Metalloregulator ArsR/SmtB family transcription factor</fullName>
    </submittedName>
</protein>
<evidence type="ECO:0000313" key="3">
    <source>
        <dbReference type="Proteomes" id="UP001379533"/>
    </source>
</evidence>
<dbReference type="CDD" id="cd00090">
    <property type="entry name" value="HTH_ARSR"/>
    <property type="match status" value="1"/>
</dbReference>
<dbReference type="PRINTS" id="PR00778">
    <property type="entry name" value="HTHARSR"/>
</dbReference>
<dbReference type="Gene3D" id="1.10.10.10">
    <property type="entry name" value="Winged helix-like DNA-binding domain superfamily/Winged helix DNA-binding domain"/>
    <property type="match status" value="1"/>
</dbReference>
<dbReference type="InterPro" id="IPR036388">
    <property type="entry name" value="WH-like_DNA-bd_sf"/>
</dbReference>
<gene>
    <name evidence="2" type="ORF">LZC95_02275</name>
</gene>
<keyword evidence="3" id="KW-1185">Reference proteome</keyword>
<sequence>MLKQQAVDRVFYALADPTRRALVERLSRSPASASDLVKRLEITLAAVVQHLQVLEESGIIRTEKVGRVRTCRLEPGGLRLAEQWISERRSLWERRLDRLGDILDEEDLEPSNKGRKG</sequence>
<dbReference type="SUPFAM" id="SSF46785">
    <property type="entry name" value="Winged helix' DNA-binding domain"/>
    <property type="match status" value="1"/>
</dbReference>
<dbReference type="InterPro" id="IPR001845">
    <property type="entry name" value="HTH_ArsR_DNA-bd_dom"/>
</dbReference>
<reference evidence="2 3" key="1">
    <citation type="submission" date="2021-12" db="EMBL/GenBank/DDBJ databases">
        <title>Discovery of the Pendulisporaceae a myxobacterial family with distinct sporulation behavior and unique specialized metabolism.</title>
        <authorList>
            <person name="Garcia R."/>
            <person name="Popoff A."/>
            <person name="Bader C.D."/>
            <person name="Loehr J."/>
            <person name="Walesch S."/>
            <person name="Walt C."/>
            <person name="Boldt J."/>
            <person name="Bunk B."/>
            <person name="Haeckl F.J.F.P.J."/>
            <person name="Gunesch A.P."/>
            <person name="Birkelbach J."/>
            <person name="Nuebel U."/>
            <person name="Pietschmann T."/>
            <person name="Bach T."/>
            <person name="Mueller R."/>
        </authorList>
    </citation>
    <scope>NUCLEOTIDE SEQUENCE [LARGE SCALE GENOMIC DNA]</scope>
    <source>
        <strain evidence="2 3">MSr12523</strain>
    </source>
</reference>
<feature type="domain" description="HTH arsR-type" evidence="1">
    <location>
        <begin position="1"/>
        <end position="93"/>
    </location>
</feature>
<dbReference type="InterPro" id="IPR011991">
    <property type="entry name" value="ArsR-like_HTH"/>
</dbReference>
<dbReference type="Proteomes" id="UP001379533">
    <property type="component" value="Chromosome"/>
</dbReference>
<dbReference type="PANTHER" id="PTHR38600:SF2">
    <property type="entry name" value="SLL0088 PROTEIN"/>
    <property type="match status" value="1"/>
</dbReference>
<dbReference type="RefSeq" id="WP_394846275.1">
    <property type="nucleotide sequence ID" value="NZ_CP089982.1"/>
</dbReference>
<accession>A0ABZ2KAG1</accession>